<comment type="caution">
    <text evidence="1">The sequence shown here is derived from an EMBL/GenBank/DDBJ whole genome shotgun (WGS) entry which is preliminary data.</text>
</comment>
<name>A0AAW2EWJ9_9HYME</name>
<keyword evidence="2" id="KW-1185">Reference proteome</keyword>
<evidence type="ECO:0000313" key="2">
    <source>
        <dbReference type="Proteomes" id="UP001430953"/>
    </source>
</evidence>
<dbReference type="EMBL" id="JADYXP020000016">
    <property type="protein sequence ID" value="KAL0108163.1"/>
    <property type="molecule type" value="Genomic_DNA"/>
</dbReference>
<reference evidence="1 2" key="1">
    <citation type="submission" date="2023-03" db="EMBL/GenBank/DDBJ databases">
        <title>High recombination rates correlate with genetic variation in Cardiocondyla obscurior ants.</title>
        <authorList>
            <person name="Errbii M."/>
        </authorList>
    </citation>
    <scope>NUCLEOTIDE SEQUENCE [LARGE SCALE GENOMIC DNA]</scope>
    <source>
        <strain evidence="1">Alpha-2009</strain>
        <tissue evidence="1">Whole body</tissue>
    </source>
</reference>
<protein>
    <submittedName>
        <fullName evidence="1">Uncharacterized protein</fullName>
    </submittedName>
</protein>
<gene>
    <name evidence="1" type="ORF">PUN28_015035</name>
</gene>
<dbReference type="AlphaFoldDB" id="A0AAW2EWJ9"/>
<sequence>MTLIASSPRDVTTSIFSRSTWLFRPREPITRRVPAPPSRYLDALI</sequence>
<accession>A0AAW2EWJ9</accession>
<dbReference type="Proteomes" id="UP001430953">
    <property type="component" value="Unassembled WGS sequence"/>
</dbReference>
<organism evidence="1 2">
    <name type="scientific">Cardiocondyla obscurior</name>
    <dbReference type="NCBI Taxonomy" id="286306"/>
    <lineage>
        <taxon>Eukaryota</taxon>
        <taxon>Metazoa</taxon>
        <taxon>Ecdysozoa</taxon>
        <taxon>Arthropoda</taxon>
        <taxon>Hexapoda</taxon>
        <taxon>Insecta</taxon>
        <taxon>Pterygota</taxon>
        <taxon>Neoptera</taxon>
        <taxon>Endopterygota</taxon>
        <taxon>Hymenoptera</taxon>
        <taxon>Apocrita</taxon>
        <taxon>Aculeata</taxon>
        <taxon>Formicoidea</taxon>
        <taxon>Formicidae</taxon>
        <taxon>Myrmicinae</taxon>
        <taxon>Cardiocondyla</taxon>
    </lineage>
</organism>
<proteinExistence type="predicted"/>
<evidence type="ECO:0000313" key="1">
    <source>
        <dbReference type="EMBL" id="KAL0108163.1"/>
    </source>
</evidence>